<name>A0A9W6IPP5_9PROT</name>
<feature type="transmembrane region" description="Helical" evidence="1">
    <location>
        <begin position="70"/>
        <end position="90"/>
    </location>
</feature>
<accession>A0A9W6IPP5</accession>
<evidence type="ECO:0000313" key="3">
    <source>
        <dbReference type="EMBL" id="GLK53377.1"/>
    </source>
</evidence>
<protein>
    <recommendedName>
        <fullName evidence="2">DUF6249 domain-containing protein</fullName>
    </recommendedName>
</protein>
<dbReference type="Proteomes" id="UP001143486">
    <property type="component" value="Unassembled WGS sequence"/>
</dbReference>
<evidence type="ECO:0000313" key="4">
    <source>
        <dbReference type="Proteomes" id="UP001143486"/>
    </source>
</evidence>
<gene>
    <name evidence="3" type="ORF">GCM10017621_28850</name>
</gene>
<dbReference type="AlphaFoldDB" id="A0A9W6IPP5"/>
<dbReference type="InterPro" id="IPR046216">
    <property type="entry name" value="DUF6249"/>
</dbReference>
<keyword evidence="4" id="KW-1185">Reference proteome</keyword>
<sequence>MDLTVMLVSMSPFIMVVAIVWIAMSAVSRNRRATLKVVEEAIRNGQTMTPETIRALGMPRKDSNGDLKSGSILVAIALALMVLGFAIFAVEGDEEAMYIMPAVAAFPGLIGLVLIGFGLFGKKDQA</sequence>
<organism evidence="3 4">
    <name type="scientific">Maricaulis virginensis</name>
    <dbReference type="NCBI Taxonomy" id="144022"/>
    <lineage>
        <taxon>Bacteria</taxon>
        <taxon>Pseudomonadati</taxon>
        <taxon>Pseudomonadota</taxon>
        <taxon>Alphaproteobacteria</taxon>
        <taxon>Maricaulales</taxon>
        <taxon>Maricaulaceae</taxon>
        <taxon>Maricaulis</taxon>
    </lineage>
</organism>
<dbReference type="EMBL" id="BSFE01000010">
    <property type="protein sequence ID" value="GLK53377.1"/>
    <property type="molecule type" value="Genomic_DNA"/>
</dbReference>
<proteinExistence type="predicted"/>
<feature type="transmembrane region" description="Helical" evidence="1">
    <location>
        <begin position="96"/>
        <end position="120"/>
    </location>
</feature>
<evidence type="ECO:0000259" key="2">
    <source>
        <dbReference type="Pfam" id="PF19762"/>
    </source>
</evidence>
<keyword evidence="1" id="KW-0812">Transmembrane</keyword>
<dbReference type="RefSeq" id="WP_271187729.1">
    <property type="nucleotide sequence ID" value="NZ_BSFE01000010.1"/>
</dbReference>
<evidence type="ECO:0000256" key="1">
    <source>
        <dbReference type="SAM" id="Phobius"/>
    </source>
</evidence>
<feature type="domain" description="DUF6249" evidence="2">
    <location>
        <begin position="13"/>
        <end position="115"/>
    </location>
</feature>
<dbReference type="Pfam" id="PF19762">
    <property type="entry name" value="DUF6249"/>
    <property type="match status" value="1"/>
</dbReference>
<reference evidence="3" key="2">
    <citation type="submission" date="2023-01" db="EMBL/GenBank/DDBJ databases">
        <authorList>
            <person name="Sun Q."/>
            <person name="Evtushenko L."/>
        </authorList>
    </citation>
    <scope>NUCLEOTIDE SEQUENCE</scope>
    <source>
        <strain evidence="3">VKM B-1513</strain>
    </source>
</reference>
<keyword evidence="1" id="KW-1133">Transmembrane helix</keyword>
<comment type="caution">
    <text evidence="3">The sequence shown here is derived from an EMBL/GenBank/DDBJ whole genome shotgun (WGS) entry which is preliminary data.</text>
</comment>
<feature type="transmembrane region" description="Helical" evidence="1">
    <location>
        <begin position="6"/>
        <end position="27"/>
    </location>
</feature>
<keyword evidence="1" id="KW-0472">Membrane</keyword>
<reference evidence="3" key="1">
    <citation type="journal article" date="2014" name="Int. J. Syst. Evol. Microbiol.">
        <title>Complete genome sequence of Corynebacterium casei LMG S-19264T (=DSM 44701T), isolated from a smear-ripened cheese.</title>
        <authorList>
            <consortium name="US DOE Joint Genome Institute (JGI-PGF)"/>
            <person name="Walter F."/>
            <person name="Albersmeier A."/>
            <person name="Kalinowski J."/>
            <person name="Ruckert C."/>
        </authorList>
    </citation>
    <scope>NUCLEOTIDE SEQUENCE</scope>
    <source>
        <strain evidence="3">VKM B-1513</strain>
    </source>
</reference>